<organism evidence="16 17">
    <name type="scientific">Byssothecium circinans</name>
    <dbReference type="NCBI Taxonomy" id="147558"/>
    <lineage>
        <taxon>Eukaryota</taxon>
        <taxon>Fungi</taxon>
        <taxon>Dikarya</taxon>
        <taxon>Ascomycota</taxon>
        <taxon>Pezizomycotina</taxon>
        <taxon>Dothideomycetes</taxon>
        <taxon>Pleosporomycetidae</taxon>
        <taxon>Pleosporales</taxon>
        <taxon>Massarineae</taxon>
        <taxon>Massarinaceae</taxon>
        <taxon>Byssothecium</taxon>
    </lineage>
</organism>
<dbReference type="InterPro" id="IPR013130">
    <property type="entry name" value="Fe3_Rdtase_TM_dom"/>
</dbReference>
<protein>
    <recommendedName>
        <fullName evidence="3">ferric-chelate reductase (NADPH)</fullName>
        <ecNumber evidence="3">1.16.1.9</ecNumber>
    </recommendedName>
</protein>
<feature type="transmembrane region" description="Helical" evidence="13">
    <location>
        <begin position="31"/>
        <end position="48"/>
    </location>
</feature>
<evidence type="ECO:0000259" key="15">
    <source>
        <dbReference type="PROSITE" id="PS51384"/>
    </source>
</evidence>
<reference evidence="16" key="1">
    <citation type="journal article" date="2020" name="Stud. Mycol.">
        <title>101 Dothideomycetes genomes: a test case for predicting lifestyles and emergence of pathogens.</title>
        <authorList>
            <person name="Haridas S."/>
            <person name="Albert R."/>
            <person name="Binder M."/>
            <person name="Bloem J."/>
            <person name="Labutti K."/>
            <person name="Salamov A."/>
            <person name="Andreopoulos B."/>
            <person name="Baker S."/>
            <person name="Barry K."/>
            <person name="Bills G."/>
            <person name="Bluhm B."/>
            <person name="Cannon C."/>
            <person name="Castanera R."/>
            <person name="Culley D."/>
            <person name="Daum C."/>
            <person name="Ezra D."/>
            <person name="Gonzalez J."/>
            <person name="Henrissat B."/>
            <person name="Kuo A."/>
            <person name="Liang C."/>
            <person name="Lipzen A."/>
            <person name="Lutzoni F."/>
            <person name="Magnuson J."/>
            <person name="Mondo S."/>
            <person name="Nolan M."/>
            <person name="Ohm R."/>
            <person name="Pangilinan J."/>
            <person name="Park H.-J."/>
            <person name="Ramirez L."/>
            <person name="Alfaro M."/>
            <person name="Sun H."/>
            <person name="Tritt A."/>
            <person name="Yoshinaga Y."/>
            <person name="Zwiers L.-H."/>
            <person name="Turgeon B."/>
            <person name="Goodwin S."/>
            <person name="Spatafora J."/>
            <person name="Crous P."/>
            <person name="Grigoriev I."/>
        </authorList>
    </citation>
    <scope>NUCLEOTIDE SEQUENCE</scope>
    <source>
        <strain evidence="16">CBS 675.92</strain>
    </source>
</reference>
<gene>
    <name evidence="16" type="ORF">CC80DRAFT_431361</name>
</gene>
<evidence type="ECO:0000256" key="9">
    <source>
        <dbReference type="ARBA" id="ARBA00023002"/>
    </source>
</evidence>
<evidence type="ECO:0000256" key="3">
    <source>
        <dbReference type="ARBA" id="ARBA00012668"/>
    </source>
</evidence>
<keyword evidence="7" id="KW-0249">Electron transport</keyword>
<evidence type="ECO:0000256" key="2">
    <source>
        <dbReference type="ARBA" id="ARBA00006278"/>
    </source>
</evidence>
<feature type="signal peptide" evidence="14">
    <location>
        <begin position="1"/>
        <end position="16"/>
    </location>
</feature>
<dbReference type="InterPro" id="IPR039261">
    <property type="entry name" value="FNR_nucleotide-bd"/>
</dbReference>
<comment type="subcellular location">
    <subcellularLocation>
        <location evidence="1">Cell membrane</location>
        <topology evidence="1">Multi-pass membrane protein</topology>
    </subcellularLocation>
</comment>
<accession>A0A6A5T8K9</accession>
<dbReference type="EMBL" id="ML977055">
    <property type="protein sequence ID" value="KAF1948548.1"/>
    <property type="molecule type" value="Genomic_DNA"/>
</dbReference>
<evidence type="ECO:0000256" key="1">
    <source>
        <dbReference type="ARBA" id="ARBA00004651"/>
    </source>
</evidence>
<dbReference type="EC" id="1.16.1.9" evidence="3"/>
<dbReference type="OrthoDB" id="4494341at2759"/>
<evidence type="ECO:0000313" key="16">
    <source>
        <dbReference type="EMBL" id="KAF1948548.1"/>
    </source>
</evidence>
<dbReference type="AlphaFoldDB" id="A0A6A5T8K9"/>
<keyword evidence="4" id="KW-0813">Transport</keyword>
<keyword evidence="10" id="KW-0406">Ion transport</keyword>
<evidence type="ECO:0000256" key="13">
    <source>
        <dbReference type="SAM" id="Phobius"/>
    </source>
</evidence>
<evidence type="ECO:0000256" key="4">
    <source>
        <dbReference type="ARBA" id="ARBA00022448"/>
    </source>
</evidence>
<evidence type="ECO:0000256" key="10">
    <source>
        <dbReference type="ARBA" id="ARBA00023065"/>
    </source>
</evidence>
<dbReference type="GO" id="GO:0015677">
    <property type="term" value="P:copper ion import"/>
    <property type="evidence" value="ECO:0007669"/>
    <property type="project" value="TreeGrafter"/>
</dbReference>
<feature type="transmembrane region" description="Helical" evidence="13">
    <location>
        <begin position="84"/>
        <end position="106"/>
    </location>
</feature>
<comment type="similarity">
    <text evidence="2">Belongs to the ferric reductase (FRE) family.</text>
</comment>
<dbReference type="Proteomes" id="UP000800035">
    <property type="component" value="Unassembled WGS sequence"/>
</dbReference>
<dbReference type="GO" id="GO:0005886">
    <property type="term" value="C:plasma membrane"/>
    <property type="evidence" value="ECO:0007669"/>
    <property type="project" value="UniProtKB-SubCell"/>
</dbReference>
<dbReference type="InterPro" id="IPR013112">
    <property type="entry name" value="FAD-bd_8"/>
</dbReference>
<keyword evidence="5" id="KW-1003">Cell membrane</keyword>
<evidence type="ECO:0000256" key="14">
    <source>
        <dbReference type="SAM" id="SignalP"/>
    </source>
</evidence>
<keyword evidence="6 13" id="KW-0812">Transmembrane</keyword>
<keyword evidence="11 13" id="KW-0472">Membrane</keyword>
<dbReference type="Pfam" id="PF08022">
    <property type="entry name" value="FAD_binding_8"/>
    <property type="match status" value="1"/>
</dbReference>
<proteinExistence type="inferred from homology"/>
<dbReference type="SUPFAM" id="SSF52343">
    <property type="entry name" value="Ferredoxin reductase-like, C-terminal NADP-linked domain"/>
    <property type="match status" value="1"/>
</dbReference>
<dbReference type="GO" id="GO:0052851">
    <property type="term" value="F:ferric-chelate reductase (NADPH) activity"/>
    <property type="evidence" value="ECO:0007669"/>
    <property type="project" value="UniProtKB-EC"/>
</dbReference>
<keyword evidence="17" id="KW-1185">Reference proteome</keyword>
<dbReference type="PROSITE" id="PS51384">
    <property type="entry name" value="FAD_FR"/>
    <property type="match status" value="1"/>
</dbReference>
<evidence type="ECO:0000256" key="11">
    <source>
        <dbReference type="ARBA" id="ARBA00023136"/>
    </source>
</evidence>
<dbReference type="Gene3D" id="3.40.50.80">
    <property type="entry name" value="Nucleotide-binding domain of ferredoxin-NADP reductase (FNR) module"/>
    <property type="match status" value="1"/>
</dbReference>
<keyword evidence="9" id="KW-0560">Oxidoreductase</keyword>
<dbReference type="PANTHER" id="PTHR32361:SF26">
    <property type="entry name" value="FAD-BINDING 8 DOMAIN-CONTAINING PROTEIN-RELATED"/>
    <property type="match status" value="1"/>
</dbReference>
<dbReference type="GO" id="GO:0006826">
    <property type="term" value="P:iron ion transport"/>
    <property type="evidence" value="ECO:0007669"/>
    <property type="project" value="TreeGrafter"/>
</dbReference>
<dbReference type="SUPFAM" id="SSF63380">
    <property type="entry name" value="Riboflavin synthase domain-like"/>
    <property type="match status" value="1"/>
</dbReference>
<feature type="chain" id="PRO_5025570493" description="ferric-chelate reductase (NADPH)" evidence="14">
    <location>
        <begin position="17"/>
        <end position="395"/>
    </location>
</feature>
<evidence type="ECO:0000313" key="17">
    <source>
        <dbReference type="Proteomes" id="UP000800035"/>
    </source>
</evidence>
<dbReference type="InterPro" id="IPR013121">
    <property type="entry name" value="Fe_red_NAD-bd_6"/>
</dbReference>
<dbReference type="PANTHER" id="PTHR32361">
    <property type="entry name" value="FERRIC/CUPRIC REDUCTASE TRANSMEMBRANE COMPONENT"/>
    <property type="match status" value="1"/>
</dbReference>
<evidence type="ECO:0000256" key="6">
    <source>
        <dbReference type="ARBA" id="ARBA00022692"/>
    </source>
</evidence>
<dbReference type="InterPro" id="IPR017938">
    <property type="entry name" value="Riboflavin_synthase-like_b-brl"/>
</dbReference>
<dbReference type="GO" id="GO:0006879">
    <property type="term" value="P:intracellular iron ion homeostasis"/>
    <property type="evidence" value="ECO:0007669"/>
    <property type="project" value="TreeGrafter"/>
</dbReference>
<name>A0A6A5T8K9_9PLEO</name>
<comment type="catalytic activity">
    <reaction evidence="12">
        <text>2 a Fe(II)-siderophore + NADP(+) + H(+) = 2 a Fe(III)-siderophore + NADPH</text>
        <dbReference type="Rhea" id="RHEA:28795"/>
        <dbReference type="Rhea" id="RHEA-COMP:11342"/>
        <dbReference type="Rhea" id="RHEA-COMP:11344"/>
        <dbReference type="ChEBI" id="CHEBI:15378"/>
        <dbReference type="ChEBI" id="CHEBI:29033"/>
        <dbReference type="ChEBI" id="CHEBI:29034"/>
        <dbReference type="ChEBI" id="CHEBI:57783"/>
        <dbReference type="ChEBI" id="CHEBI:58349"/>
        <dbReference type="EC" id="1.16.1.9"/>
    </reaction>
</comment>
<dbReference type="InterPro" id="IPR017927">
    <property type="entry name" value="FAD-bd_FR_type"/>
</dbReference>
<evidence type="ECO:0000256" key="8">
    <source>
        <dbReference type="ARBA" id="ARBA00022989"/>
    </source>
</evidence>
<feature type="domain" description="FAD-binding FR-type" evidence="15">
    <location>
        <begin position="106"/>
        <end position="216"/>
    </location>
</feature>
<dbReference type="Pfam" id="PF08030">
    <property type="entry name" value="NAD_binding_6"/>
    <property type="match status" value="1"/>
</dbReference>
<evidence type="ECO:0000256" key="12">
    <source>
        <dbReference type="ARBA" id="ARBA00048483"/>
    </source>
</evidence>
<keyword evidence="14" id="KW-0732">Signal</keyword>
<dbReference type="CDD" id="cd06186">
    <property type="entry name" value="NOX_Duox_like_FAD_NADP"/>
    <property type="match status" value="1"/>
</dbReference>
<evidence type="ECO:0000256" key="7">
    <source>
        <dbReference type="ARBA" id="ARBA00022982"/>
    </source>
</evidence>
<keyword evidence="8 13" id="KW-1133">Transmembrane helix</keyword>
<feature type="transmembrane region" description="Helical" evidence="13">
    <location>
        <begin position="55"/>
        <end position="72"/>
    </location>
</feature>
<sequence>MVVLLAVFHVLVAVVSRPPFALDVPENLFAVIGVSALCCLLLLSLPLFRRPAYELFLRGHHALAIFSAYAIWRHLPSDKYFPRCYLYIAAGLFLAMCIAQCGNIFYQNGFFRYSRARAQITHESGAVKLRIRCYKPIDVKAGQHINLWIPSVSFWSMLQSHPFVVISWAENEQEYMDLFIEPRRGLTRQLLSHANNNGNTNSLVLFSGPHGKSIPMSDCENILMVASGFGIAAHLPYLKQLIHGYNARQVCARRIHLVWQVRDIDVTIAAQPLLNDALNDDTLDDGWILAISIYCESSNIRGKSFGKRAKVYPGKAPLRDILQAEVRGDLIEKKLADQFSTNNTLAEEGGPIGRDGKLLVTVSSADDIRDELRSTVREHLRNGVSYFELEYQPPR</sequence>
<dbReference type="InterPro" id="IPR051410">
    <property type="entry name" value="Ferric/Cupric_Reductase"/>
</dbReference>
<dbReference type="Pfam" id="PF01794">
    <property type="entry name" value="Ferric_reduct"/>
    <property type="match status" value="1"/>
</dbReference>
<evidence type="ECO:0000256" key="5">
    <source>
        <dbReference type="ARBA" id="ARBA00022475"/>
    </source>
</evidence>